<protein>
    <submittedName>
        <fullName evidence="1">GTPase</fullName>
    </submittedName>
</protein>
<organism evidence="1 2">
    <name type="scientific">Anaeromyxobacter diazotrophicus</name>
    <dbReference type="NCBI Taxonomy" id="2590199"/>
    <lineage>
        <taxon>Bacteria</taxon>
        <taxon>Pseudomonadati</taxon>
        <taxon>Myxococcota</taxon>
        <taxon>Myxococcia</taxon>
        <taxon>Myxococcales</taxon>
        <taxon>Cystobacterineae</taxon>
        <taxon>Anaeromyxobacteraceae</taxon>
        <taxon>Anaeromyxobacter</taxon>
    </lineage>
</organism>
<keyword evidence="2" id="KW-1185">Reference proteome</keyword>
<reference evidence="2" key="1">
    <citation type="journal article" date="2020" name="Appl. Environ. Microbiol.">
        <title>Diazotrophic Anaeromyxobacter Isolates from Soils.</title>
        <authorList>
            <person name="Masuda Y."/>
            <person name="Yamanaka H."/>
            <person name="Xu Z.X."/>
            <person name="Shiratori Y."/>
            <person name="Aono T."/>
            <person name="Amachi S."/>
            <person name="Senoo K."/>
            <person name="Itoh H."/>
        </authorList>
    </citation>
    <scope>NUCLEOTIDE SEQUENCE [LARGE SCALE GENOMIC DNA]</scope>
    <source>
        <strain evidence="2">R267</strain>
    </source>
</reference>
<sequence>MSFREHLQTVCDGVDGALACSLMGVDGIEVDTHLAGPAKLDLKSLLVEYSSVFRNAREAAEAQRAGLVDEISLHTGQVVTVARLVSPDYFMVVALTPEGNYGKARYLLRVTAPKVRSEL</sequence>
<evidence type="ECO:0000313" key="2">
    <source>
        <dbReference type="Proteomes" id="UP000503640"/>
    </source>
</evidence>
<proteinExistence type="predicted"/>
<dbReference type="Proteomes" id="UP000503640">
    <property type="component" value="Unassembled WGS sequence"/>
</dbReference>
<dbReference type="Gene3D" id="3.30.450.30">
    <property type="entry name" value="Dynein light chain 2a, cytoplasmic"/>
    <property type="match status" value="1"/>
</dbReference>
<dbReference type="AlphaFoldDB" id="A0A7I9VGW0"/>
<dbReference type="EMBL" id="BJTG01000001">
    <property type="protein sequence ID" value="GEJ55632.1"/>
    <property type="molecule type" value="Genomic_DNA"/>
</dbReference>
<evidence type="ECO:0000313" key="1">
    <source>
        <dbReference type="EMBL" id="GEJ55632.1"/>
    </source>
</evidence>
<comment type="caution">
    <text evidence="1">The sequence shown here is derived from an EMBL/GenBank/DDBJ whole genome shotgun (WGS) entry which is preliminary data.</text>
</comment>
<dbReference type="SUPFAM" id="SSF103196">
    <property type="entry name" value="Roadblock/LC7 domain"/>
    <property type="match status" value="1"/>
</dbReference>
<gene>
    <name evidence="1" type="ORF">AMYX_03730</name>
</gene>
<accession>A0A7I9VGW0</accession>
<dbReference type="RefSeq" id="WP_176062417.1">
    <property type="nucleotide sequence ID" value="NZ_BJTG01000001.1"/>
</dbReference>
<name>A0A7I9VGW0_9BACT</name>